<evidence type="ECO:0000313" key="3">
    <source>
        <dbReference type="Proteomes" id="UP000254503"/>
    </source>
</evidence>
<organism evidence="2 3">
    <name type="scientific">Escherichia coli</name>
    <dbReference type="NCBI Taxonomy" id="562"/>
    <lineage>
        <taxon>Bacteria</taxon>
        <taxon>Pseudomonadati</taxon>
        <taxon>Pseudomonadota</taxon>
        <taxon>Gammaproteobacteria</taxon>
        <taxon>Enterobacterales</taxon>
        <taxon>Enterobacteriaceae</taxon>
        <taxon>Escherichia</taxon>
    </lineage>
</organism>
<gene>
    <name evidence="2" type="ORF">NCTC9045_03769</name>
</gene>
<evidence type="ECO:0000259" key="1">
    <source>
        <dbReference type="Pfam" id="PF18381"/>
    </source>
</evidence>
<reference evidence="2 3" key="1">
    <citation type="submission" date="2018-06" db="EMBL/GenBank/DDBJ databases">
        <authorList>
            <consortium name="Pathogen Informatics"/>
            <person name="Doyle S."/>
        </authorList>
    </citation>
    <scope>NUCLEOTIDE SEQUENCE [LARGE SCALE GENOMIC DNA]</scope>
    <source>
        <strain evidence="2 3">NCTC9045</strain>
    </source>
</reference>
<dbReference type="AlphaFoldDB" id="A0A376X0P8"/>
<sequence length="77" mass="8506">MLLLAQEEDRQPLQYLNAFVRMYGADAVEAASAAMSGEAAFYGLQPVDSDLHAFAAHQSLLKAYEKLQRAKAAFWAK</sequence>
<name>A0A376X0P8_ECOLX</name>
<dbReference type="InterPro" id="IPR041080">
    <property type="entry name" value="YcaO_C"/>
</dbReference>
<protein>
    <submittedName>
        <fullName evidence="2">Putative fatty acid binding protein</fullName>
    </submittedName>
</protein>
<accession>A0A376X0P8</accession>
<proteinExistence type="predicted"/>
<dbReference type="EMBL" id="UGDD01000002">
    <property type="protein sequence ID" value="STJ55817.1"/>
    <property type="molecule type" value="Genomic_DNA"/>
</dbReference>
<dbReference type="Proteomes" id="UP000254503">
    <property type="component" value="Unassembled WGS sequence"/>
</dbReference>
<feature type="domain" description="YcaO cyclodehydratase C-terminal" evidence="1">
    <location>
        <begin position="2"/>
        <end position="72"/>
    </location>
</feature>
<dbReference type="Pfam" id="PF18381">
    <property type="entry name" value="YcaO_C"/>
    <property type="match status" value="1"/>
</dbReference>
<evidence type="ECO:0000313" key="2">
    <source>
        <dbReference type="EMBL" id="STJ55817.1"/>
    </source>
</evidence>